<reference evidence="2 3" key="1">
    <citation type="journal article" date="2024" name="Ann. Entomol. Soc. Am.">
        <title>Genomic analyses of the southern and eastern yellowjacket wasps (Hymenoptera: Vespidae) reveal evolutionary signatures of social life.</title>
        <authorList>
            <person name="Catto M.A."/>
            <person name="Caine P.B."/>
            <person name="Orr S.E."/>
            <person name="Hunt B.G."/>
            <person name="Goodisman M.A.D."/>
        </authorList>
    </citation>
    <scope>NUCLEOTIDE SEQUENCE [LARGE SCALE GENOMIC DNA]</scope>
    <source>
        <strain evidence="2">233</strain>
        <tissue evidence="2">Head and thorax</tissue>
    </source>
</reference>
<proteinExistence type="predicted"/>
<feature type="compositionally biased region" description="Basic and acidic residues" evidence="1">
    <location>
        <begin position="20"/>
        <end position="30"/>
    </location>
</feature>
<dbReference type="Proteomes" id="UP001607302">
    <property type="component" value="Unassembled WGS sequence"/>
</dbReference>
<feature type="region of interest" description="Disordered" evidence="1">
    <location>
        <begin position="86"/>
        <end position="105"/>
    </location>
</feature>
<protein>
    <submittedName>
        <fullName evidence="2">Uncharacterized protein</fullName>
    </submittedName>
</protein>
<evidence type="ECO:0000256" key="1">
    <source>
        <dbReference type="SAM" id="MobiDB-lite"/>
    </source>
</evidence>
<feature type="non-terminal residue" evidence="2">
    <location>
        <position position="105"/>
    </location>
</feature>
<keyword evidence="3" id="KW-1185">Reference proteome</keyword>
<accession>A0ABD2C5J3</accession>
<gene>
    <name evidence="2" type="ORF">V1478_000443</name>
</gene>
<dbReference type="EMBL" id="JAUDFV010000020">
    <property type="protein sequence ID" value="KAL2740302.1"/>
    <property type="molecule type" value="Genomic_DNA"/>
</dbReference>
<sequence length="105" mass="11366">MLLERPQINVRKTPTPLGRGVERMKRDGRGSRGVASQLRDRETVFIGGRSSTLSYLRVENTSSRSSSSSTSTASAAVAATACYNPIGNHILKGPRTGKGLRSRNY</sequence>
<organism evidence="2 3">
    <name type="scientific">Vespula squamosa</name>
    <name type="common">Southern yellow jacket</name>
    <name type="synonym">Wasp</name>
    <dbReference type="NCBI Taxonomy" id="30214"/>
    <lineage>
        <taxon>Eukaryota</taxon>
        <taxon>Metazoa</taxon>
        <taxon>Ecdysozoa</taxon>
        <taxon>Arthropoda</taxon>
        <taxon>Hexapoda</taxon>
        <taxon>Insecta</taxon>
        <taxon>Pterygota</taxon>
        <taxon>Neoptera</taxon>
        <taxon>Endopterygota</taxon>
        <taxon>Hymenoptera</taxon>
        <taxon>Apocrita</taxon>
        <taxon>Aculeata</taxon>
        <taxon>Vespoidea</taxon>
        <taxon>Vespidae</taxon>
        <taxon>Vespinae</taxon>
        <taxon>Vespula</taxon>
    </lineage>
</organism>
<evidence type="ECO:0000313" key="3">
    <source>
        <dbReference type="Proteomes" id="UP001607302"/>
    </source>
</evidence>
<evidence type="ECO:0000313" key="2">
    <source>
        <dbReference type="EMBL" id="KAL2740302.1"/>
    </source>
</evidence>
<comment type="caution">
    <text evidence="2">The sequence shown here is derived from an EMBL/GenBank/DDBJ whole genome shotgun (WGS) entry which is preliminary data.</text>
</comment>
<name>A0ABD2C5J3_VESSQ</name>
<feature type="region of interest" description="Disordered" evidence="1">
    <location>
        <begin position="1"/>
        <end position="37"/>
    </location>
</feature>
<dbReference type="AlphaFoldDB" id="A0ABD2C5J3"/>